<gene>
    <name evidence="2" type="ORF">CEURO_LOCUS4579</name>
</gene>
<keyword evidence="3" id="KW-1185">Reference proteome</keyword>
<organism evidence="2 3">
    <name type="scientific">Cuscuta europaea</name>
    <name type="common">European dodder</name>
    <dbReference type="NCBI Taxonomy" id="41803"/>
    <lineage>
        <taxon>Eukaryota</taxon>
        <taxon>Viridiplantae</taxon>
        <taxon>Streptophyta</taxon>
        <taxon>Embryophyta</taxon>
        <taxon>Tracheophyta</taxon>
        <taxon>Spermatophyta</taxon>
        <taxon>Magnoliopsida</taxon>
        <taxon>eudicotyledons</taxon>
        <taxon>Gunneridae</taxon>
        <taxon>Pentapetalae</taxon>
        <taxon>asterids</taxon>
        <taxon>lamiids</taxon>
        <taxon>Solanales</taxon>
        <taxon>Convolvulaceae</taxon>
        <taxon>Cuscuteae</taxon>
        <taxon>Cuscuta</taxon>
        <taxon>Cuscuta subgen. Cuscuta</taxon>
    </lineage>
</organism>
<evidence type="ECO:0000313" key="3">
    <source>
        <dbReference type="Proteomes" id="UP001152484"/>
    </source>
</evidence>
<name>A0A9P0YRY2_CUSEU</name>
<dbReference type="Gene3D" id="2.40.50.140">
    <property type="entry name" value="Nucleic acid-binding proteins"/>
    <property type="match status" value="1"/>
</dbReference>
<dbReference type="SUPFAM" id="SSF50249">
    <property type="entry name" value="Nucleic acid-binding proteins"/>
    <property type="match status" value="1"/>
</dbReference>
<evidence type="ECO:0000313" key="2">
    <source>
        <dbReference type="EMBL" id="CAH9072927.1"/>
    </source>
</evidence>
<dbReference type="AlphaFoldDB" id="A0A9P0YRY2"/>
<feature type="domain" description="Replication protein A 70 kDa DNA-binding subunit B/D first OB fold" evidence="1">
    <location>
        <begin position="8"/>
        <end position="104"/>
    </location>
</feature>
<reference evidence="2" key="1">
    <citation type="submission" date="2022-07" db="EMBL/GenBank/DDBJ databases">
        <authorList>
            <person name="Macas J."/>
            <person name="Novak P."/>
            <person name="Neumann P."/>
        </authorList>
    </citation>
    <scope>NUCLEOTIDE SEQUENCE</scope>
</reference>
<proteinExistence type="predicted"/>
<dbReference type="EMBL" id="CAMAPE010000008">
    <property type="protein sequence ID" value="CAH9072927.1"/>
    <property type="molecule type" value="Genomic_DNA"/>
</dbReference>
<accession>A0A9P0YRY2</accession>
<dbReference type="OrthoDB" id="1089183at2759"/>
<sequence>MQNMWSLINEFDQGKTSWTFKARAVRVDATPTYGIHGESLQCIFQDREGTRIHAHIGKSQVAKFQSLFKEGDVYAISHVLVQDNYMNFKTTRNVFKLLFLNKTEAFKISNINFPMRVFDFTTIVALQNMEVVDETHAIGDDFYKQTFFELNV</sequence>
<dbReference type="InterPro" id="IPR003871">
    <property type="entry name" value="RFA1B/D_OB_1st"/>
</dbReference>
<dbReference type="InterPro" id="IPR012340">
    <property type="entry name" value="NA-bd_OB-fold"/>
</dbReference>
<dbReference type="Proteomes" id="UP001152484">
    <property type="component" value="Unassembled WGS sequence"/>
</dbReference>
<dbReference type="PANTHER" id="PTHR47165">
    <property type="entry name" value="OS03G0429900 PROTEIN"/>
    <property type="match status" value="1"/>
</dbReference>
<evidence type="ECO:0000259" key="1">
    <source>
        <dbReference type="Pfam" id="PF02721"/>
    </source>
</evidence>
<dbReference type="CDD" id="cd04480">
    <property type="entry name" value="RPA1_DBD_A_like"/>
    <property type="match status" value="1"/>
</dbReference>
<dbReference type="PANTHER" id="PTHR47165:SF4">
    <property type="entry name" value="OS03G0429900 PROTEIN"/>
    <property type="match status" value="1"/>
</dbReference>
<dbReference type="Pfam" id="PF02721">
    <property type="entry name" value="DUF223"/>
    <property type="match status" value="1"/>
</dbReference>
<protein>
    <recommendedName>
        <fullName evidence="1">Replication protein A 70 kDa DNA-binding subunit B/D first OB fold domain-containing protein</fullName>
    </recommendedName>
</protein>
<comment type="caution">
    <text evidence="2">The sequence shown here is derived from an EMBL/GenBank/DDBJ whole genome shotgun (WGS) entry which is preliminary data.</text>
</comment>